<dbReference type="EMBL" id="AJIL01000116">
    <property type="protein sequence ID" value="KNE94464.1"/>
    <property type="molecule type" value="Genomic_DNA"/>
</dbReference>
<evidence type="ECO:0000313" key="2">
    <source>
        <dbReference type="EMBL" id="KNE94464.1"/>
    </source>
</evidence>
<organism evidence="2 3">
    <name type="scientific">Puccinia striiformis f. sp. tritici PST-78</name>
    <dbReference type="NCBI Taxonomy" id="1165861"/>
    <lineage>
        <taxon>Eukaryota</taxon>
        <taxon>Fungi</taxon>
        <taxon>Dikarya</taxon>
        <taxon>Basidiomycota</taxon>
        <taxon>Pucciniomycotina</taxon>
        <taxon>Pucciniomycetes</taxon>
        <taxon>Pucciniales</taxon>
        <taxon>Pucciniaceae</taxon>
        <taxon>Puccinia</taxon>
    </lineage>
</organism>
<dbReference type="Proteomes" id="UP000054564">
    <property type="component" value="Unassembled WGS sequence"/>
</dbReference>
<dbReference type="OrthoDB" id="2516273at2759"/>
<reference evidence="3" key="1">
    <citation type="submission" date="2014-03" db="EMBL/GenBank/DDBJ databases">
        <title>The Genome Sequence of Puccinia striiformis f. sp. tritici PST-78.</title>
        <authorList>
            <consortium name="The Broad Institute Genome Sequencing Platform"/>
            <person name="Cuomo C."/>
            <person name="Hulbert S."/>
            <person name="Chen X."/>
            <person name="Walker B."/>
            <person name="Young S.K."/>
            <person name="Zeng Q."/>
            <person name="Gargeya S."/>
            <person name="Fitzgerald M."/>
            <person name="Haas B."/>
            <person name="Abouelleil A."/>
            <person name="Alvarado L."/>
            <person name="Arachchi H.M."/>
            <person name="Berlin A.M."/>
            <person name="Chapman S.B."/>
            <person name="Goldberg J."/>
            <person name="Griggs A."/>
            <person name="Gujja S."/>
            <person name="Hansen M."/>
            <person name="Howarth C."/>
            <person name="Imamovic A."/>
            <person name="Larimer J."/>
            <person name="McCowan C."/>
            <person name="Montmayeur A."/>
            <person name="Murphy C."/>
            <person name="Neiman D."/>
            <person name="Pearson M."/>
            <person name="Priest M."/>
            <person name="Roberts A."/>
            <person name="Saif S."/>
            <person name="Shea T."/>
            <person name="Sisk P."/>
            <person name="Sykes S."/>
            <person name="Wortman J."/>
            <person name="Nusbaum C."/>
            <person name="Birren B."/>
        </authorList>
    </citation>
    <scope>NUCLEOTIDE SEQUENCE [LARGE SCALE GENOMIC DNA]</scope>
    <source>
        <strain evidence="3">race PST-78</strain>
    </source>
</reference>
<name>A0A0L0V665_9BASI</name>
<keyword evidence="3" id="KW-1185">Reference proteome</keyword>
<evidence type="ECO:0000256" key="1">
    <source>
        <dbReference type="SAM" id="MobiDB-lite"/>
    </source>
</evidence>
<sequence length="332" mass="38050">MSVKIEEIELMRKELARLHAKLTVLESQLAKESSGLATKRSDDLVTNNLQSNRHYTPIVQSSKPKLSNSANPRDSRTLRSRSYKVMRHLINVVDESQVEHLETTLDRPFNRKLTQNMNLALSTQSIIDAKTQSMTKSKPMSTKKPTAASKSPDNLKKINSAQPSALRHTVSCTHVQKTTLDTPPTVKITLEPFRLFSKEARLYELAKSEFQGLCLPPDKQLESSYFFQLNRFKCSAENVKRRAYKLIKRGNAGLWKWDERNQTACYTALKKRDPNSQEALLRASFSGWATNKVEGSPPPLIKNLPAEISKNSPNFVWYWYKDRWLLFSLHRT</sequence>
<gene>
    <name evidence="2" type="ORF">PSTG_12186</name>
</gene>
<feature type="compositionally biased region" description="Low complexity" evidence="1">
    <location>
        <begin position="132"/>
        <end position="146"/>
    </location>
</feature>
<accession>A0A0L0V665</accession>
<protein>
    <submittedName>
        <fullName evidence="2">Uncharacterized protein</fullName>
    </submittedName>
</protein>
<feature type="region of interest" description="Disordered" evidence="1">
    <location>
        <begin position="132"/>
        <end position="155"/>
    </location>
</feature>
<proteinExistence type="predicted"/>
<comment type="caution">
    <text evidence="2">The sequence shown here is derived from an EMBL/GenBank/DDBJ whole genome shotgun (WGS) entry which is preliminary data.</text>
</comment>
<evidence type="ECO:0000313" key="3">
    <source>
        <dbReference type="Proteomes" id="UP000054564"/>
    </source>
</evidence>
<dbReference type="AlphaFoldDB" id="A0A0L0V665"/>